<comment type="caution">
    <text evidence="1">The sequence shown here is derived from an EMBL/GenBank/DDBJ whole genome shotgun (WGS) entry which is preliminary data.</text>
</comment>
<dbReference type="AlphaFoldDB" id="A0AAE0XPG3"/>
<evidence type="ECO:0000313" key="2">
    <source>
        <dbReference type="Proteomes" id="UP001283361"/>
    </source>
</evidence>
<name>A0AAE0XPG3_9GAST</name>
<evidence type="ECO:0000313" key="1">
    <source>
        <dbReference type="EMBL" id="KAK3701443.1"/>
    </source>
</evidence>
<dbReference type="EMBL" id="JAWDGP010007893">
    <property type="protein sequence ID" value="KAK3701443.1"/>
    <property type="molecule type" value="Genomic_DNA"/>
</dbReference>
<organism evidence="1 2">
    <name type="scientific">Elysia crispata</name>
    <name type="common">lettuce slug</name>
    <dbReference type="NCBI Taxonomy" id="231223"/>
    <lineage>
        <taxon>Eukaryota</taxon>
        <taxon>Metazoa</taxon>
        <taxon>Spiralia</taxon>
        <taxon>Lophotrochozoa</taxon>
        <taxon>Mollusca</taxon>
        <taxon>Gastropoda</taxon>
        <taxon>Heterobranchia</taxon>
        <taxon>Euthyneura</taxon>
        <taxon>Panpulmonata</taxon>
        <taxon>Sacoglossa</taxon>
        <taxon>Placobranchoidea</taxon>
        <taxon>Plakobranchidae</taxon>
        <taxon>Elysia</taxon>
    </lineage>
</organism>
<sequence>MTEVWFNILNITASFRKLMNFLMIFVLLLKRSMEASNIEAATATLYPSPNYLPHAYTIIAQDKSYEVLKYDFVHVASLKKQ</sequence>
<gene>
    <name evidence="1" type="ORF">RRG08_015863</name>
</gene>
<reference evidence="1" key="1">
    <citation type="journal article" date="2023" name="G3 (Bethesda)">
        <title>A reference genome for the long-term kleptoplast-retaining sea slug Elysia crispata morphotype clarki.</title>
        <authorList>
            <person name="Eastman K.E."/>
            <person name="Pendleton A.L."/>
            <person name="Shaikh M.A."/>
            <person name="Suttiyut T."/>
            <person name="Ogas R."/>
            <person name="Tomko P."/>
            <person name="Gavelis G."/>
            <person name="Widhalm J.R."/>
            <person name="Wisecaver J.H."/>
        </authorList>
    </citation>
    <scope>NUCLEOTIDE SEQUENCE</scope>
    <source>
        <strain evidence="1">ECLA1</strain>
    </source>
</reference>
<accession>A0AAE0XPG3</accession>
<protein>
    <submittedName>
        <fullName evidence="1">Uncharacterized protein</fullName>
    </submittedName>
</protein>
<proteinExistence type="predicted"/>
<dbReference type="Proteomes" id="UP001283361">
    <property type="component" value="Unassembled WGS sequence"/>
</dbReference>
<keyword evidence="2" id="KW-1185">Reference proteome</keyword>